<feature type="transmembrane region" description="Helical" evidence="5">
    <location>
        <begin position="390"/>
        <end position="411"/>
    </location>
</feature>
<gene>
    <name evidence="6" type="ORF">NBRC111893_1510</name>
</gene>
<feature type="transmembrane region" description="Helical" evidence="5">
    <location>
        <begin position="93"/>
        <end position="119"/>
    </location>
</feature>
<dbReference type="PANTHER" id="PTHR11785:SF512">
    <property type="entry name" value="SOBREMESA, ISOFORM B"/>
    <property type="match status" value="1"/>
</dbReference>
<dbReference type="GO" id="GO:0015179">
    <property type="term" value="F:L-amino acid transmembrane transporter activity"/>
    <property type="evidence" value="ECO:0007669"/>
    <property type="project" value="TreeGrafter"/>
</dbReference>
<dbReference type="RefSeq" id="WP_125008379.1">
    <property type="nucleotide sequence ID" value="NZ_BEXA01000003.1"/>
</dbReference>
<dbReference type="GO" id="GO:0016020">
    <property type="term" value="C:membrane"/>
    <property type="evidence" value="ECO:0007669"/>
    <property type="project" value="UniProtKB-SubCell"/>
</dbReference>
<feature type="transmembrane region" description="Helical" evidence="5">
    <location>
        <begin position="233"/>
        <end position="256"/>
    </location>
</feature>
<dbReference type="PANTHER" id="PTHR11785">
    <property type="entry name" value="AMINO ACID TRANSPORTER"/>
    <property type="match status" value="1"/>
</dbReference>
<keyword evidence="4 5" id="KW-0472">Membrane</keyword>
<sequence length="456" mass="49381">MQQNNQADVKLDRNIGLWSALSLVIGTIIGAGVFVRQSAVLDEAGSTTMGLLSWLAGGILTLTAGLTIAEIASQLPQTGGLYVYMEKIYGEIWGFLSGWMQIIIYGPAMIASLGLYLAILLSDFFGFPSSWNVPIAITAVLAVGLLNLLSNRYGSIFAIITTICKLIPIAALIIFGLFFGNHNALGQSISDVHASTGNFGVAILATLFAFDGWILVANLGGEIKNPRKLLPQAITYGILAVLAIYVLVSFGVYRAIPANQIHELGTNAIPYIATHAFGELGGKVLSIGIIISIVGCMNGKIMTFPRIMYAMARKHQLPFSKALGYLHPKSHAPIVSIVVEMVIVSVLILFANPDRLSELCIFTVYCFYLMAFFGVFILRKRNTGQSRVFSTPLFPLTPIIAILGSLFVIVSEIQSDLIGVLTSFIFVILGIPVFYYARKKRAGLSTNELDIDEEID</sequence>
<dbReference type="Pfam" id="PF13520">
    <property type="entry name" value="AA_permease_2"/>
    <property type="match status" value="1"/>
</dbReference>
<keyword evidence="7" id="KW-1185">Reference proteome</keyword>
<protein>
    <submittedName>
        <fullName evidence="6">Amino acid transport protein</fullName>
    </submittedName>
</protein>
<evidence type="ECO:0000256" key="4">
    <source>
        <dbReference type="ARBA" id="ARBA00023136"/>
    </source>
</evidence>
<feature type="transmembrane region" description="Helical" evidence="5">
    <location>
        <begin position="199"/>
        <end position="221"/>
    </location>
</feature>
<dbReference type="AlphaFoldDB" id="A0A401FLV4"/>
<evidence type="ECO:0000256" key="1">
    <source>
        <dbReference type="ARBA" id="ARBA00004141"/>
    </source>
</evidence>
<dbReference type="STRING" id="1138822.PL11_006080"/>
<proteinExistence type="predicted"/>
<dbReference type="OrthoDB" id="3181223at2"/>
<evidence type="ECO:0000256" key="3">
    <source>
        <dbReference type="ARBA" id="ARBA00022989"/>
    </source>
</evidence>
<keyword evidence="3 5" id="KW-1133">Transmembrane helix</keyword>
<comment type="subcellular location">
    <subcellularLocation>
        <location evidence="1">Membrane</location>
        <topology evidence="1">Multi-pass membrane protein</topology>
    </subcellularLocation>
</comment>
<feature type="transmembrane region" description="Helical" evidence="5">
    <location>
        <begin position="356"/>
        <end position="378"/>
    </location>
</feature>
<keyword evidence="2 5" id="KW-0812">Transmembrane</keyword>
<dbReference type="InterPro" id="IPR002293">
    <property type="entry name" value="AA/rel_permease1"/>
</dbReference>
<feature type="transmembrane region" description="Helical" evidence="5">
    <location>
        <begin position="131"/>
        <end position="149"/>
    </location>
</feature>
<feature type="transmembrane region" description="Helical" evidence="5">
    <location>
        <begin position="15"/>
        <end position="39"/>
    </location>
</feature>
<evidence type="ECO:0000256" key="2">
    <source>
        <dbReference type="ARBA" id="ARBA00022692"/>
    </source>
</evidence>
<comment type="caution">
    <text evidence="6">The sequence shown here is derived from an EMBL/GenBank/DDBJ whole genome shotgun (WGS) entry which is preliminary data.</text>
</comment>
<accession>A0A401FLV4</accession>
<feature type="transmembrane region" description="Helical" evidence="5">
    <location>
        <begin position="330"/>
        <end position="350"/>
    </location>
</feature>
<dbReference type="EMBL" id="BEXA01000003">
    <property type="protein sequence ID" value="GAY73364.1"/>
    <property type="molecule type" value="Genomic_DNA"/>
</dbReference>
<feature type="transmembrane region" description="Helical" evidence="5">
    <location>
        <begin position="156"/>
        <end position="179"/>
    </location>
</feature>
<dbReference type="PIRSF" id="PIRSF006060">
    <property type="entry name" value="AA_transporter"/>
    <property type="match status" value="1"/>
</dbReference>
<feature type="transmembrane region" description="Helical" evidence="5">
    <location>
        <begin position="51"/>
        <end position="72"/>
    </location>
</feature>
<reference evidence="6 7" key="1">
    <citation type="submission" date="2017-11" db="EMBL/GenBank/DDBJ databases">
        <title>Draft Genome Sequence of Lactobacillus curieae NBRC 111893 isolated from Koso, a Japanese sugar-Vegetable Fermented Beverage.</title>
        <authorList>
            <person name="Chiou T.Y."/>
            <person name="Oshima K."/>
            <person name="Suda W."/>
            <person name="Hattori M."/>
            <person name="Takahashi T."/>
        </authorList>
    </citation>
    <scope>NUCLEOTIDE SEQUENCE [LARGE SCALE GENOMIC DNA]</scope>
    <source>
        <strain evidence="6 7">NBRC111893</strain>
    </source>
</reference>
<dbReference type="InterPro" id="IPR050598">
    <property type="entry name" value="AminoAcid_Transporter"/>
</dbReference>
<feature type="transmembrane region" description="Helical" evidence="5">
    <location>
        <begin position="417"/>
        <end position="437"/>
    </location>
</feature>
<organism evidence="6 7">
    <name type="scientific">Lentilactobacillus kosonis</name>
    <dbReference type="NCBI Taxonomy" id="2810561"/>
    <lineage>
        <taxon>Bacteria</taxon>
        <taxon>Bacillati</taxon>
        <taxon>Bacillota</taxon>
        <taxon>Bacilli</taxon>
        <taxon>Lactobacillales</taxon>
        <taxon>Lactobacillaceae</taxon>
        <taxon>Lentilactobacillus</taxon>
    </lineage>
</organism>
<dbReference type="Gene3D" id="1.20.1740.10">
    <property type="entry name" value="Amino acid/polyamine transporter I"/>
    <property type="match status" value="1"/>
</dbReference>
<evidence type="ECO:0000313" key="6">
    <source>
        <dbReference type="EMBL" id="GAY73364.1"/>
    </source>
</evidence>
<evidence type="ECO:0000256" key="5">
    <source>
        <dbReference type="SAM" id="Phobius"/>
    </source>
</evidence>
<evidence type="ECO:0000313" key="7">
    <source>
        <dbReference type="Proteomes" id="UP000286974"/>
    </source>
</evidence>
<name>A0A401FLV4_9LACO</name>
<dbReference type="Proteomes" id="UP000286974">
    <property type="component" value="Unassembled WGS sequence"/>
</dbReference>